<name>A0AAI9V2N4_9PEZI</name>
<dbReference type="AlphaFoldDB" id="A0AAI9V2N4"/>
<accession>A0AAI9V2N4</accession>
<dbReference type="EMBL" id="MLGG01000001">
    <property type="protein sequence ID" value="KAK1468366.1"/>
    <property type="molecule type" value="Genomic_DNA"/>
</dbReference>
<evidence type="ECO:0000259" key="1">
    <source>
        <dbReference type="Pfam" id="PF20150"/>
    </source>
</evidence>
<keyword evidence="3" id="KW-1185">Reference proteome</keyword>
<comment type="caution">
    <text evidence="2">The sequence shown here is derived from an EMBL/GenBank/DDBJ whole genome shotgun (WGS) entry which is preliminary data.</text>
</comment>
<dbReference type="Proteomes" id="UP001239795">
    <property type="component" value="Unassembled WGS sequence"/>
</dbReference>
<evidence type="ECO:0000313" key="3">
    <source>
        <dbReference type="Proteomes" id="UP001239795"/>
    </source>
</evidence>
<dbReference type="InterPro" id="IPR045518">
    <property type="entry name" value="2EXR"/>
</dbReference>
<gene>
    <name evidence="2" type="ORF">CMEL01_00133</name>
</gene>
<feature type="domain" description="2EXR" evidence="1">
    <location>
        <begin position="4"/>
        <end position="30"/>
    </location>
</feature>
<sequence length="41" mass="4921">MPTFDCFPLLPLEVRQRIWELAMEPRQIVYGEEPPAYRQCP</sequence>
<protein>
    <recommendedName>
        <fullName evidence="1">2EXR domain-containing protein</fullName>
    </recommendedName>
</protein>
<evidence type="ECO:0000313" key="2">
    <source>
        <dbReference type="EMBL" id="KAK1468366.1"/>
    </source>
</evidence>
<organism evidence="2 3">
    <name type="scientific">Colletotrichum melonis</name>
    <dbReference type="NCBI Taxonomy" id="1209925"/>
    <lineage>
        <taxon>Eukaryota</taxon>
        <taxon>Fungi</taxon>
        <taxon>Dikarya</taxon>
        <taxon>Ascomycota</taxon>
        <taxon>Pezizomycotina</taxon>
        <taxon>Sordariomycetes</taxon>
        <taxon>Hypocreomycetidae</taxon>
        <taxon>Glomerellales</taxon>
        <taxon>Glomerellaceae</taxon>
        <taxon>Colletotrichum</taxon>
        <taxon>Colletotrichum acutatum species complex</taxon>
    </lineage>
</organism>
<proteinExistence type="predicted"/>
<reference evidence="2 3" key="1">
    <citation type="submission" date="2016-10" db="EMBL/GenBank/DDBJ databases">
        <title>The genome sequence of Colletotrichum fioriniae PJ7.</title>
        <authorList>
            <person name="Baroncelli R."/>
        </authorList>
    </citation>
    <scope>NUCLEOTIDE SEQUENCE [LARGE SCALE GENOMIC DNA]</scope>
    <source>
        <strain evidence="2">Col 31</strain>
    </source>
</reference>
<dbReference type="Pfam" id="PF20150">
    <property type="entry name" value="2EXR"/>
    <property type="match status" value="1"/>
</dbReference>